<protein>
    <submittedName>
        <fullName evidence="2">Uncharacterized protein</fullName>
    </submittedName>
</protein>
<evidence type="ECO:0000256" key="1">
    <source>
        <dbReference type="SAM" id="MobiDB-lite"/>
    </source>
</evidence>
<keyword evidence="3" id="KW-1185">Reference proteome</keyword>
<dbReference type="Proteomes" id="UP000265520">
    <property type="component" value="Unassembled WGS sequence"/>
</dbReference>
<reference evidence="2 3" key="1">
    <citation type="journal article" date="2018" name="Front. Plant Sci.">
        <title>Red Clover (Trifolium pratense) and Zigzag Clover (T. medium) - A Picture of Genomic Similarities and Differences.</title>
        <authorList>
            <person name="Dluhosova J."/>
            <person name="Istvanek J."/>
            <person name="Nedelnik J."/>
            <person name="Repkova J."/>
        </authorList>
    </citation>
    <scope>NUCLEOTIDE SEQUENCE [LARGE SCALE GENOMIC DNA]</scope>
    <source>
        <strain evidence="3">cv. 10/8</strain>
        <tissue evidence="2">Leaf</tissue>
    </source>
</reference>
<evidence type="ECO:0000313" key="2">
    <source>
        <dbReference type="EMBL" id="MCI87569.1"/>
    </source>
</evidence>
<feature type="region of interest" description="Disordered" evidence="1">
    <location>
        <begin position="1"/>
        <end position="24"/>
    </location>
</feature>
<proteinExistence type="predicted"/>
<evidence type="ECO:0000313" key="3">
    <source>
        <dbReference type="Proteomes" id="UP000265520"/>
    </source>
</evidence>
<comment type="caution">
    <text evidence="2">The sequence shown here is derived from an EMBL/GenBank/DDBJ whole genome shotgun (WGS) entry which is preliminary data.</text>
</comment>
<name>A0A392VJM3_9FABA</name>
<sequence>MARQATSSQKLRPNFQNTVAGRQK</sequence>
<feature type="non-terminal residue" evidence="2">
    <location>
        <position position="24"/>
    </location>
</feature>
<organism evidence="2 3">
    <name type="scientific">Trifolium medium</name>
    <dbReference type="NCBI Taxonomy" id="97028"/>
    <lineage>
        <taxon>Eukaryota</taxon>
        <taxon>Viridiplantae</taxon>
        <taxon>Streptophyta</taxon>
        <taxon>Embryophyta</taxon>
        <taxon>Tracheophyta</taxon>
        <taxon>Spermatophyta</taxon>
        <taxon>Magnoliopsida</taxon>
        <taxon>eudicotyledons</taxon>
        <taxon>Gunneridae</taxon>
        <taxon>Pentapetalae</taxon>
        <taxon>rosids</taxon>
        <taxon>fabids</taxon>
        <taxon>Fabales</taxon>
        <taxon>Fabaceae</taxon>
        <taxon>Papilionoideae</taxon>
        <taxon>50 kb inversion clade</taxon>
        <taxon>NPAAA clade</taxon>
        <taxon>Hologalegina</taxon>
        <taxon>IRL clade</taxon>
        <taxon>Trifolieae</taxon>
        <taxon>Trifolium</taxon>
    </lineage>
</organism>
<dbReference type="EMBL" id="LXQA011169533">
    <property type="protein sequence ID" value="MCI87569.1"/>
    <property type="molecule type" value="Genomic_DNA"/>
</dbReference>
<dbReference type="AlphaFoldDB" id="A0A392VJM3"/>
<accession>A0A392VJM3</accession>